<protein>
    <submittedName>
        <fullName evidence="3">Putative membrane protein</fullName>
    </submittedName>
</protein>
<dbReference type="InterPro" id="IPR010699">
    <property type="entry name" value="DUF1275"/>
</dbReference>
<feature type="transmembrane region" description="Helical" evidence="1">
    <location>
        <begin position="211"/>
        <end position="230"/>
    </location>
</feature>
<evidence type="ECO:0000313" key="3">
    <source>
        <dbReference type="EMBL" id="AFM05031.1"/>
    </source>
</evidence>
<dbReference type="eggNOG" id="COG3619">
    <property type="taxonomic scope" value="Bacteria"/>
</dbReference>
<keyword evidence="2" id="KW-0732">Signal</keyword>
<dbReference type="EMBL" id="CP003345">
    <property type="protein sequence ID" value="AFM05031.1"/>
    <property type="molecule type" value="Genomic_DNA"/>
</dbReference>
<keyword evidence="1" id="KW-1133">Transmembrane helix</keyword>
<organism evidence="3 4">
    <name type="scientific">Bernardetia litoralis (strain ATCC 23117 / DSM 6794 / NBRC 15988 / NCIMB 1366 / Fx l1 / Sio-4)</name>
    <name type="common">Flexibacter litoralis</name>
    <dbReference type="NCBI Taxonomy" id="880071"/>
    <lineage>
        <taxon>Bacteria</taxon>
        <taxon>Pseudomonadati</taxon>
        <taxon>Bacteroidota</taxon>
        <taxon>Cytophagia</taxon>
        <taxon>Cytophagales</taxon>
        <taxon>Bernardetiaceae</taxon>
        <taxon>Bernardetia</taxon>
    </lineage>
</organism>
<feature type="chain" id="PRO_5003685547" evidence="2">
    <location>
        <begin position="32"/>
        <end position="242"/>
    </location>
</feature>
<dbReference type="PANTHER" id="PTHR37314">
    <property type="entry name" value="SLR0142 PROTEIN"/>
    <property type="match status" value="1"/>
</dbReference>
<feature type="transmembrane region" description="Helical" evidence="1">
    <location>
        <begin position="126"/>
        <end position="150"/>
    </location>
</feature>
<dbReference type="HOGENOM" id="CLU_073333_1_1_10"/>
<keyword evidence="1" id="KW-0812">Transmembrane</keyword>
<gene>
    <name evidence="3" type="ordered locus">Fleli_2674</name>
</gene>
<dbReference type="PANTHER" id="PTHR37314:SF4">
    <property type="entry name" value="UPF0700 TRANSMEMBRANE PROTEIN YOAK"/>
    <property type="match status" value="1"/>
</dbReference>
<dbReference type="RefSeq" id="WP_014798468.1">
    <property type="nucleotide sequence ID" value="NC_018018.1"/>
</dbReference>
<dbReference type="OrthoDB" id="270162at2"/>
<sequence precursor="true">MLFRTQDKRRSFFHDLGLAALLSMAAGSVNSAGFFAFDVLTTNVTGHMALLANDLVAHNWQAAYMKAIWMSLFLLGAFVSSLIMQGFHNYPRLAHLVPLLIEISILGTTIYFGYHFYDYGSMLSQFLAGSLLFAMGLQNSLITIVSGSVIRTTHLTGLFTDLGINLARLVIPHKKQENSIINKKLLLLFTIALNFFIGGVTGGFLFASYLFLAFIFPLSILIMALIYDIATFPPLPELEKEI</sequence>
<dbReference type="AlphaFoldDB" id="I4AM46"/>
<feature type="transmembrane region" description="Helical" evidence="1">
    <location>
        <begin position="96"/>
        <end position="114"/>
    </location>
</feature>
<evidence type="ECO:0000256" key="1">
    <source>
        <dbReference type="SAM" id="Phobius"/>
    </source>
</evidence>
<name>I4AM46_BERLS</name>
<dbReference type="Proteomes" id="UP000006054">
    <property type="component" value="Chromosome"/>
</dbReference>
<proteinExistence type="predicted"/>
<keyword evidence="1" id="KW-0472">Membrane</keyword>
<accession>I4AM46</accession>
<feature type="transmembrane region" description="Helical" evidence="1">
    <location>
        <begin position="63"/>
        <end position="84"/>
    </location>
</feature>
<evidence type="ECO:0000256" key="2">
    <source>
        <dbReference type="SAM" id="SignalP"/>
    </source>
</evidence>
<reference evidence="4" key="1">
    <citation type="submission" date="2012-06" db="EMBL/GenBank/DDBJ databases">
        <title>The complete genome of Flexibacter litoralis DSM 6794.</title>
        <authorList>
            <person name="Lucas S."/>
            <person name="Copeland A."/>
            <person name="Lapidus A."/>
            <person name="Glavina del Rio T."/>
            <person name="Dalin E."/>
            <person name="Tice H."/>
            <person name="Bruce D."/>
            <person name="Goodwin L."/>
            <person name="Pitluck S."/>
            <person name="Peters L."/>
            <person name="Ovchinnikova G."/>
            <person name="Lu M."/>
            <person name="Kyrpides N."/>
            <person name="Mavromatis K."/>
            <person name="Ivanova N."/>
            <person name="Brettin T."/>
            <person name="Detter J.C."/>
            <person name="Han C."/>
            <person name="Larimer F."/>
            <person name="Land M."/>
            <person name="Hauser L."/>
            <person name="Markowitz V."/>
            <person name="Cheng J.-F."/>
            <person name="Hugenholtz P."/>
            <person name="Woyke T."/>
            <person name="Wu D."/>
            <person name="Spring S."/>
            <person name="Lang E."/>
            <person name="Kopitz M."/>
            <person name="Brambilla E."/>
            <person name="Klenk H.-P."/>
            <person name="Eisen J.A."/>
        </authorList>
    </citation>
    <scope>NUCLEOTIDE SEQUENCE [LARGE SCALE GENOMIC DNA]</scope>
    <source>
        <strain evidence="4">ATCC 23117 / DSM 6794 / NBRC 15988 / NCIMB 1366 / Sio-4</strain>
    </source>
</reference>
<feature type="signal peptide" evidence="2">
    <location>
        <begin position="1"/>
        <end position="31"/>
    </location>
</feature>
<dbReference type="Pfam" id="PF06912">
    <property type="entry name" value="DUF1275"/>
    <property type="match status" value="1"/>
</dbReference>
<dbReference type="KEGG" id="fli:Fleli_2674"/>
<evidence type="ECO:0000313" key="4">
    <source>
        <dbReference type="Proteomes" id="UP000006054"/>
    </source>
</evidence>
<keyword evidence="4" id="KW-1185">Reference proteome</keyword>
<feature type="transmembrane region" description="Helical" evidence="1">
    <location>
        <begin position="185"/>
        <end position="205"/>
    </location>
</feature>